<dbReference type="Proteomes" id="UP001597417">
    <property type="component" value="Unassembled WGS sequence"/>
</dbReference>
<evidence type="ECO:0000256" key="1">
    <source>
        <dbReference type="SAM" id="MobiDB-lite"/>
    </source>
</evidence>
<evidence type="ECO:0000313" key="2">
    <source>
        <dbReference type="EMBL" id="MFD2414726.1"/>
    </source>
</evidence>
<gene>
    <name evidence="2" type="ORF">ACFSXZ_00075</name>
</gene>
<dbReference type="EMBL" id="JBHUKR010000001">
    <property type="protein sequence ID" value="MFD2414726.1"/>
    <property type="molecule type" value="Genomic_DNA"/>
</dbReference>
<organism evidence="2 3">
    <name type="scientific">Amycolatopsis pigmentata</name>
    <dbReference type="NCBI Taxonomy" id="450801"/>
    <lineage>
        <taxon>Bacteria</taxon>
        <taxon>Bacillati</taxon>
        <taxon>Actinomycetota</taxon>
        <taxon>Actinomycetes</taxon>
        <taxon>Pseudonocardiales</taxon>
        <taxon>Pseudonocardiaceae</taxon>
        <taxon>Amycolatopsis</taxon>
    </lineage>
</organism>
<accession>A0ABW5FPT0</accession>
<feature type="region of interest" description="Disordered" evidence="1">
    <location>
        <begin position="89"/>
        <end position="117"/>
    </location>
</feature>
<reference evidence="3" key="1">
    <citation type="journal article" date="2019" name="Int. J. Syst. Evol. Microbiol.">
        <title>The Global Catalogue of Microorganisms (GCM) 10K type strain sequencing project: providing services to taxonomists for standard genome sequencing and annotation.</title>
        <authorList>
            <consortium name="The Broad Institute Genomics Platform"/>
            <consortium name="The Broad Institute Genome Sequencing Center for Infectious Disease"/>
            <person name="Wu L."/>
            <person name="Ma J."/>
        </authorList>
    </citation>
    <scope>NUCLEOTIDE SEQUENCE [LARGE SCALE GENOMIC DNA]</scope>
    <source>
        <strain evidence="3">CGMCC 4.7645</strain>
    </source>
</reference>
<evidence type="ECO:0000313" key="3">
    <source>
        <dbReference type="Proteomes" id="UP001597417"/>
    </source>
</evidence>
<proteinExistence type="predicted"/>
<protein>
    <recommendedName>
        <fullName evidence="4">WXG100 family type VII secretion target</fullName>
    </recommendedName>
</protein>
<comment type="caution">
    <text evidence="2">The sequence shown here is derived from an EMBL/GenBank/DDBJ whole genome shotgun (WGS) entry which is preliminary data.</text>
</comment>
<sequence length="117" mass="13152">MAPPEEKGIVNNPDGLMDMYPDATERVFHALDAIHQTFTDGLPAVRQVLEQEMTLGNGKAGESFWNAYKPSATETFRYVQQRIRMLGQDAQDGHAQVTRYRSVDEQNAAGLRPSQRD</sequence>
<evidence type="ECO:0008006" key="4">
    <source>
        <dbReference type="Google" id="ProtNLM"/>
    </source>
</evidence>
<name>A0ABW5FPT0_9PSEU</name>
<keyword evidence="3" id="KW-1185">Reference proteome</keyword>
<dbReference type="RefSeq" id="WP_378259873.1">
    <property type="nucleotide sequence ID" value="NZ_JBHUKR010000001.1"/>
</dbReference>